<dbReference type="Gene3D" id="3.30.70.2650">
    <property type="match status" value="1"/>
</dbReference>
<evidence type="ECO:0000256" key="4">
    <source>
        <dbReference type="ARBA" id="ARBA00022801"/>
    </source>
</evidence>
<evidence type="ECO:0000256" key="5">
    <source>
        <dbReference type="ARBA" id="ARBA00022842"/>
    </source>
</evidence>
<sequence>MKGKRQKIPLGYSMTKAILDLLIDFGEHSVFFEDPLRRIWRSNRGIPAPKRWRYKRAMDYLESVQQIELETRNDRLFIKLTQKGKLRALLHRLDKDFKQRQKWDGKWRLIMWDIPEDSKQQRNRIRALIKNLGFYQLQKSVFVTPFPLPASAVEYLRESDLLQFIRFVRADQFDDDSALKRHYKL</sequence>
<comment type="caution">
    <text evidence="8">The sequence shown here is derived from an EMBL/GenBank/DDBJ whole genome shotgun (WGS) entry which is preliminary data.</text>
</comment>
<evidence type="ECO:0000256" key="1">
    <source>
        <dbReference type="ARBA" id="ARBA00022722"/>
    </source>
</evidence>
<dbReference type="SUPFAM" id="SSF143430">
    <property type="entry name" value="TTP0101/SSO1404-like"/>
    <property type="match status" value="1"/>
</dbReference>
<evidence type="ECO:0000313" key="9">
    <source>
        <dbReference type="Proteomes" id="UP000177235"/>
    </source>
</evidence>
<evidence type="ECO:0000313" key="8">
    <source>
        <dbReference type="EMBL" id="OGE99858.1"/>
    </source>
</evidence>
<keyword evidence="6" id="KW-0051">Antiviral defense</keyword>
<keyword evidence="2" id="KW-0479">Metal-binding</keyword>
<protein>
    <submittedName>
        <fullName evidence="8">CRISPR-associated endonuclease Cas2</fullName>
    </submittedName>
</protein>
<keyword evidence="5" id="KW-0460">Magnesium</keyword>
<dbReference type="Pfam" id="PF20803">
    <property type="entry name" value="PaaX_M"/>
    <property type="match status" value="1"/>
</dbReference>
<reference evidence="8 9" key="1">
    <citation type="journal article" date="2016" name="Nat. Commun.">
        <title>Thousands of microbial genomes shed light on interconnected biogeochemical processes in an aquifer system.</title>
        <authorList>
            <person name="Anantharaman K."/>
            <person name="Brown C.T."/>
            <person name="Hug L.A."/>
            <person name="Sharon I."/>
            <person name="Castelle C.J."/>
            <person name="Probst A.J."/>
            <person name="Thomas B.C."/>
            <person name="Singh A."/>
            <person name="Wilkins M.J."/>
            <person name="Karaoz U."/>
            <person name="Brodie E.L."/>
            <person name="Williams K.H."/>
            <person name="Hubbard S.S."/>
            <person name="Banfield J.F."/>
        </authorList>
    </citation>
    <scope>NUCLEOTIDE SEQUENCE [LARGE SCALE GENOMIC DNA]</scope>
</reference>
<dbReference type="GO" id="GO:0043571">
    <property type="term" value="P:maintenance of CRISPR repeat elements"/>
    <property type="evidence" value="ECO:0007669"/>
    <property type="project" value="InterPro"/>
</dbReference>
<evidence type="ECO:0000259" key="7">
    <source>
        <dbReference type="Pfam" id="PF20803"/>
    </source>
</evidence>
<dbReference type="Proteomes" id="UP000177235">
    <property type="component" value="Unassembled WGS sequence"/>
</dbReference>
<organism evidence="8 9">
    <name type="scientific">Candidatus Doudnabacteria bacterium RIFCSPLOWO2_02_FULL_48_13</name>
    <dbReference type="NCBI Taxonomy" id="1817845"/>
    <lineage>
        <taxon>Bacteria</taxon>
        <taxon>Candidatus Doudnaibacteriota</taxon>
    </lineage>
</organism>
<dbReference type="EMBL" id="MFFF01000011">
    <property type="protein sequence ID" value="OGE99858.1"/>
    <property type="molecule type" value="Genomic_DNA"/>
</dbReference>
<keyword evidence="1" id="KW-0540">Nuclease</keyword>
<accession>A0A1F5QCI3</accession>
<evidence type="ECO:0000256" key="6">
    <source>
        <dbReference type="ARBA" id="ARBA00023118"/>
    </source>
</evidence>
<dbReference type="InterPro" id="IPR021127">
    <property type="entry name" value="CRISPR_associated_Cas2"/>
</dbReference>
<keyword evidence="3 8" id="KW-0255">Endonuclease</keyword>
<proteinExistence type="predicted"/>
<dbReference type="GO" id="GO:0004521">
    <property type="term" value="F:RNA endonuclease activity"/>
    <property type="evidence" value="ECO:0007669"/>
    <property type="project" value="InterPro"/>
</dbReference>
<evidence type="ECO:0000256" key="3">
    <source>
        <dbReference type="ARBA" id="ARBA00022759"/>
    </source>
</evidence>
<dbReference type="AlphaFoldDB" id="A0A1F5QCI3"/>
<evidence type="ECO:0000256" key="2">
    <source>
        <dbReference type="ARBA" id="ARBA00022723"/>
    </source>
</evidence>
<gene>
    <name evidence="8" type="ORF">A3J05_03550</name>
</gene>
<feature type="domain" description="Transcriptional repressor PaaX-like central Cas2-like" evidence="7">
    <location>
        <begin position="101"/>
        <end position="174"/>
    </location>
</feature>
<name>A0A1F5QCI3_9BACT</name>
<dbReference type="NCBIfam" id="TIGR01573">
    <property type="entry name" value="cas2"/>
    <property type="match status" value="1"/>
</dbReference>
<keyword evidence="4" id="KW-0378">Hydrolase</keyword>
<dbReference type="InterPro" id="IPR048846">
    <property type="entry name" value="PaaX-like_central"/>
</dbReference>